<proteinExistence type="predicted"/>
<evidence type="ECO:0000256" key="2">
    <source>
        <dbReference type="ARBA" id="ARBA00022803"/>
    </source>
</evidence>
<sequence>MRRRPARTFHLAALLLALSTASRAQAPDSLLMVRYRTAEQLLRSGQYQQALPLLESLYRERPDVYVFYDRLKQVYENLKRYDDALRLIESRLDARAPNPALLAEKGRLLYLKGDEAGAEAAWEAAIQAAPQQSGTYRVVYQTLLELRRFDEAIRVLERARRTLANPSVFLLDLAYLYSLDGRYEEAMESYREFLQQDARRLGFVQTRLEPFMDEAAAREAGIAVFERAVRREPLNPAFRQMLAWLYLRNGDYDRALDVYRALDRLQQAQGQLLLQFALQARDAGALDAARAALEDILRQSGASVLPEAHYELGLLYEQQAHDGDTTAARLARHMYRDFLTAFPGHPLVPDALYRLARLELDVLYHPQAADSLLAVLLDRYADHEVAWQARFDQGRLALQAGDLSAARLAFLRLLDARRTGPLAEAARYQLALLDFYDGAFEAALAQLDILVEDAASDVANDALTLRLLIQENRGPDSLDTPLRRYAQARLLMAQNQPEAALDSLNVLQQDVGAHPIADDVTLLRARLLRRLGRPTEALALLLEFPLRYPRSPLRDQSLYEAARIQEEDLRDHAAALDTYTRLLTEFPGSPLIPEVRTRIRNLRGEDA</sequence>
<keyword evidence="1" id="KW-0677">Repeat</keyword>
<feature type="chain" id="PRO_5003011021" evidence="4">
    <location>
        <begin position="27"/>
        <end position="607"/>
    </location>
</feature>
<dbReference type="Gene3D" id="1.25.40.10">
    <property type="entry name" value="Tetratricopeptide repeat domain"/>
    <property type="match status" value="5"/>
</dbReference>
<accession>D0MKD4</accession>
<feature type="signal peptide" evidence="4">
    <location>
        <begin position="1"/>
        <end position="26"/>
    </location>
</feature>
<dbReference type="STRING" id="518766.Rmar_1963"/>
<dbReference type="InterPro" id="IPR051012">
    <property type="entry name" value="CellSynth/LPSAsmb/PSIAsmb"/>
</dbReference>
<evidence type="ECO:0000256" key="3">
    <source>
        <dbReference type="PROSITE-ProRule" id="PRU00339"/>
    </source>
</evidence>
<evidence type="ECO:0000256" key="1">
    <source>
        <dbReference type="ARBA" id="ARBA00022737"/>
    </source>
</evidence>
<dbReference type="Pfam" id="PF13431">
    <property type="entry name" value="TPR_17"/>
    <property type="match status" value="1"/>
</dbReference>
<dbReference type="eggNOG" id="COG0457">
    <property type="taxonomic scope" value="Bacteria"/>
</dbReference>
<protein>
    <submittedName>
        <fullName evidence="5">Tetratricopeptide TPR_4</fullName>
    </submittedName>
</protein>
<dbReference type="PANTHER" id="PTHR45586">
    <property type="entry name" value="TPR REPEAT-CONTAINING PROTEIN PA4667"/>
    <property type="match status" value="1"/>
</dbReference>
<dbReference type="PROSITE" id="PS50005">
    <property type="entry name" value="TPR"/>
    <property type="match status" value="1"/>
</dbReference>
<keyword evidence="2 3" id="KW-0802">TPR repeat</keyword>
<dbReference type="RefSeq" id="WP_012844457.1">
    <property type="nucleotide sequence ID" value="NC_013501.1"/>
</dbReference>
<dbReference type="SUPFAM" id="SSF48452">
    <property type="entry name" value="TPR-like"/>
    <property type="match status" value="3"/>
</dbReference>
<evidence type="ECO:0000313" key="5">
    <source>
        <dbReference type="EMBL" id="ACY48846.1"/>
    </source>
</evidence>
<organism evidence="5 6">
    <name type="scientific">Rhodothermus marinus (strain ATCC 43812 / DSM 4252 / R-10)</name>
    <name type="common">Rhodothermus obamensis</name>
    <dbReference type="NCBI Taxonomy" id="518766"/>
    <lineage>
        <taxon>Bacteria</taxon>
        <taxon>Pseudomonadati</taxon>
        <taxon>Rhodothermota</taxon>
        <taxon>Rhodothermia</taxon>
        <taxon>Rhodothermales</taxon>
        <taxon>Rhodothermaceae</taxon>
        <taxon>Rhodothermus</taxon>
    </lineage>
</organism>
<name>D0MKD4_RHOM4</name>
<dbReference type="SMART" id="SM00028">
    <property type="entry name" value="TPR"/>
    <property type="match status" value="5"/>
</dbReference>
<evidence type="ECO:0000256" key="4">
    <source>
        <dbReference type="SAM" id="SignalP"/>
    </source>
</evidence>
<keyword evidence="4" id="KW-0732">Signal</keyword>
<dbReference type="Pfam" id="PF13432">
    <property type="entry name" value="TPR_16"/>
    <property type="match status" value="3"/>
</dbReference>
<evidence type="ECO:0000313" key="6">
    <source>
        <dbReference type="Proteomes" id="UP000002221"/>
    </source>
</evidence>
<dbReference type="InterPro" id="IPR011990">
    <property type="entry name" value="TPR-like_helical_dom_sf"/>
</dbReference>
<keyword evidence="6" id="KW-1185">Reference proteome</keyword>
<dbReference type="EMBL" id="CP001807">
    <property type="protein sequence ID" value="ACY48846.1"/>
    <property type="molecule type" value="Genomic_DNA"/>
</dbReference>
<dbReference type="OrthoDB" id="9763354at2"/>
<dbReference type="Pfam" id="PF14559">
    <property type="entry name" value="TPR_19"/>
    <property type="match status" value="1"/>
</dbReference>
<dbReference type="AlphaFoldDB" id="D0MKD4"/>
<reference evidence="5 6" key="1">
    <citation type="journal article" date="2009" name="Stand. Genomic Sci.">
        <title>Complete genome sequence of Rhodothermus marinus type strain (R-10).</title>
        <authorList>
            <person name="Nolan M."/>
            <person name="Tindall B.J."/>
            <person name="Pomrenke H."/>
            <person name="Lapidus A."/>
            <person name="Copeland A."/>
            <person name="Glavina Del Rio T."/>
            <person name="Lucas S."/>
            <person name="Chen F."/>
            <person name="Tice H."/>
            <person name="Cheng J.F."/>
            <person name="Saunders E."/>
            <person name="Han C."/>
            <person name="Bruce D."/>
            <person name="Goodwin L."/>
            <person name="Chain P."/>
            <person name="Pitluck S."/>
            <person name="Ovchinikova G."/>
            <person name="Pati A."/>
            <person name="Ivanova N."/>
            <person name="Mavromatis K."/>
            <person name="Chen A."/>
            <person name="Palaniappan K."/>
            <person name="Land M."/>
            <person name="Hauser L."/>
            <person name="Chang Y.J."/>
            <person name="Jeffries C.D."/>
            <person name="Brettin T."/>
            <person name="Goker M."/>
            <person name="Bristow J."/>
            <person name="Eisen J.A."/>
            <person name="Markowitz V."/>
            <person name="Hugenholtz P."/>
            <person name="Kyrpides N.C."/>
            <person name="Klenk H.P."/>
            <person name="Detter J.C."/>
        </authorList>
    </citation>
    <scope>NUCLEOTIDE SEQUENCE [LARGE SCALE GENOMIC DNA]</scope>
    <source>
        <strain evidence="6">ATCC 43812 / DSM 4252 / R-10</strain>
    </source>
</reference>
<gene>
    <name evidence="5" type="ordered locus">Rmar_1963</name>
</gene>
<dbReference type="PANTHER" id="PTHR45586:SF1">
    <property type="entry name" value="LIPOPOLYSACCHARIDE ASSEMBLY PROTEIN B"/>
    <property type="match status" value="1"/>
</dbReference>
<dbReference type="Pfam" id="PF13174">
    <property type="entry name" value="TPR_6"/>
    <property type="match status" value="1"/>
</dbReference>
<feature type="repeat" description="TPR" evidence="3">
    <location>
        <begin position="167"/>
        <end position="200"/>
    </location>
</feature>
<dbReference type="InterPro" id="IPR019734">
    <property type="entry name" value="TPR_rpt"/>
</dbReference>
<dbReference type="KEGG" id="rmr:Rmar_1963"/>
<dbReference type="HOGENOM" id="CLU_428183_0_0_10"/>
<dbReference type="Proteomes" id="UP000002221">
    <property type="component" value="Chromosome"/>
</dbReference>